<feature type="non-terminal residue" evidence="18">
    <location>
        <position position="1"/>
    </location>
</feature>
<comment type="pathway">
    <text evidence="3">Lipid metabolism; sphingolipid metabolism.</text>
</comment>
<dbReference type="GO" id="GO:0030149">
    <property type="term" value="P:sphingolipid catabolic process"/>
    <property type="evidence" value="ECO:0007669"/>
    <property type="project" value="TreeGrafter"/>
</dbReference>
<comment type="similarity">
    <text evidence="13">Belongs to the group II decarboxylase family. Sphingosine-1-phosphate lyase subfamily.</text>
</comment>
<dbReference type="EMBL" id="KQ965954">
    <property type="protein sequence ID" value="KXS08831.1"/>
    <property type="molecule type" value="Genomic_DNA"/>
</dbReference>
<evidence type="ECO:0000256" key="14">
    <source>
        <dbReference type="ARBA" id="ARBA00038965"/>
    </source>
</evidence>
<gene>
    <name evidence="18" type="ORF">M427DRAFT_495126</name>
</gene>
<comment type="pathway">
    <text evidence="4">Sphingolipid metabolism.</text>
</comment>
<evidence type="ECO:0000256" key="11">
    <source>
        <dbReference type="ARBA" id="ARBA00023136"/>
    </source>
</evidence>
<accession>A0A138ZWH9</accession>
<keyword evidence="7 16" id="KW-0663">Pyridoxal phosphate</keyword>
<evidence type="ECO:0000313" key="19">
    <source>
        <dbReference type="Proteomes" id="UP000070544"/>
    </source>
</evidence>
<evidence type="ECO:0000256" key="12">
    <source>
        <dbReference type="ARBA" id="ARBA00023239"/>
    </source>
</evidence>
<evidence type="ECO:0000256" key="5">
    <source>
        <dbReference type="ARBA" id="ARBA00022692"/>
    </source>
</evidence>
<dbReference type="InterPro" id="IPR015424">
    <property type="entry name" value="PyrdxlP-dep_Trfase"/>
</dbReference>
<evidence type="ECO:0000256" key="1">
    <source>
        <dbReference type="ARBA" id="ARBA00001933"/>
    </source>
</evidence>
<keyword evidence="10" id="KW-0443">Lipid metabolism</keyword>
<dbReference type="Proteomes" id="UP000070544">
    <property type="component" value="Unassembled WGS sequence"/>
</dbReference>
<evidence type="ECO:0000256" key="17">
    <source>
        <dbReference type="RuleBase" id="RU000382"/>
    </source>
</evidence>
<evidence type="ECO:0000256" key="10">
    <source>
        <dbReference type="ARBA" id="ARBA00023098"/>
    </source>
</evidence>
<keyword evidence="8" id="KW-0746">Sphingolipid metabolism</keyword>
<evidence type="ECO:0000256" key="6">
    <source>
        <dbReference type="ARBA" id="ARBA00022824"/>
    </source>
</evidence>
<dbReference type="GO" id="GO:0019752">
    <property type="term" value="P:carboxylic acid metabolic process"/>
    <property type="evidence" value="ECO:0007669"/>
    <property type="project" value="InterPro"/>
</dbReference>
<keyword evidence="9" id="KW-1133">Transmembrane helix</keyword>
<keyword evidence="19" id="KW-1185">Reference proteome</keyword>
<keyword evidence="6" id="KW-0256">Endoplasmic reticulum</keyword>
<evidence type="ECO:0000256" key="7">
    <source>
        <dbReference type="ARBA" id="ARBA00022898"/>
    </source>
</evidence>
<organism evidence="18 19">
    <name type="scientific">Gonapodya prolifera (strain JEL478)</name>
    <name type="common">Monoblepharis prolifera</name>
    <dbReference type="NCBI Taxonomy" id="1344416"/>
    <lineage>
        <taxon>Eukaryota</taxon>
        <taxon>Fungi</taxon>
        <taxon>Fungi incertae sedis</taxon>
        <taxon>Chytridiomycota</taxon>
        <taxon>Chytridiomycota incertae sedis</taxon>
        <taxon>Monoblepharidomycetes</taxon>
        <taxon>Monoblepharidales</taxon>
        <taxon>Gonapodyaceae</taxon>
        <taxon>Gonapodya</taxon>
    </lineage>
</organism>
<feature type="modified residue" description="N6-(pyridoxal phosphate)lysine" evidence="16">
    <location>
        <position position="251"/>
    </location>
</feature>
<keyword evidence="12 17" id="KW-0456">Lyase</keyword>
<dbReference type="GO" id="GO:0005789">
    <property type="term" value="C:endoplasmic reticulum membrane"/>
    <property type="evidence" value="ECO:0007669"/>
    <property type="project" value="UniProtKB-SubCell"/>
</dbReference>
<dbReference type="GO" id="GO:0016740">
    <property type="term" value="F:transferase activity"/>
    <property type="evidence" value="ECO:0007669"/>
    <property type="project" value="UniProtKB-KW"/>
</dbReference>
<evidence type="ECO:0000256" key="2">
    <source>
        <dbReference type="ARBA" id="ARBA00004389"/>
    </source>
</evidence>
<protein>
    <recommendedName>
        <fullName evidence="14">sphinganine-1-phosphate aldolase</fullName>
        <ecNumber evidence="14">4.1.2.27</ecNumber>
    </recommendedName>
    <alternativeName>
        <fullName evidence="15">Sphingosine-1-phosphate aldolase</fullName>
    </alternativeName>
</protein>
<evidence type="ECO:0000256" key="3">
    <source>
        <dbReference type="ARBA" id="ARBA00004760"/>
    </source>
</evidence>
<evidence type="ECO:0000256" key="16">
    <source>
        <dbReference type="PIRSR" id="PIRSR602129-50"/>
    </source>
</evidence>
<evidence type="ECO:0000256" key="13">
    <source>
        <dbReference type="ARBA" id="ARBA00038302"/>
    </source>
</evidence>
<reference evidence="18 19" key="1">
    <citation type="journal article" date="2015" name="Genome Biol. Evol.">
        <title>Phylogenomic analyses indicate that early fungi evolved digesting cell walls of algal ancestors of land plants.</title>
        <authorList>
            <person name="Chang Y."/>
            <person name="Wang S."/>
            <person name="Sekimoto S."/>
            <person name="Aerts A.L."/>
            <person name="Choi C."/>
            <person name="Clum A."/>
            <person name="LaButti K.M."/>
            <person name="Lindquist E.A."/>
            <person name="Yee Ngan C."/>
            <person name="Ohm R.A."/>
            <person name="Salamov A.A."/>
            <person name="Grigoriev I.V."/>
            <person name="Spatafora J.W."/>
            <person name="Berbee M.L."/>
        </authorList>
    </citation>
    <scope>NUCLEOTIDE SEQUENCE [LARGE SCALE GENOMIC DNA]</scope>
    <source>
        <strain evidence="18 19">JEL478</strain>
    </source>
</reference>
<sequence length="305" mass="32843">DKSLTHYTQLPARGLSTEDVMTELKKYKSRDSSDIGEGKVSGAVYSGEGEVKELSAEAVKMFILTNALHPTLFESTRSMEAEVISMVLHMFNAPSGAGGVLTSGGSESLLMAFKSYRDWGRDVKGITRPNVVVPITAHAAVDKASQFFNIQLRKVPLDPKTFKVDVRAVERAIDRNTVALFGSLPNYPHGICDPIPALGALAKKYGVGLHVDACLGGFVVAFMEKAGFGDDLKKDLGWLFVITGISCDTHKYGFAPKGTSTILYRTAELRRYQYSVETGWPGGLYASHGVAGSRPGALIAGCWAS</sequence>
<dbReference type="STRING" id="1344416.A0A138ZWH9"/>
<evidence type="ECO:0000256" key="9">
    <source>
        <dbReference type="ARBA" id="ARBA00022989"/>
    </source>
</evidence>
<keyword evidence="11" id="KW-0472">Membrane</keyword>
<dbReference type="GO" id="GO:0030170">
    <property type="term" value="F:pyridoxal phosphate binding"/>
    <property type="evidence" value="ECO:0007669"/>
    <property type="project" value="InterPro"/>
</dbReference>
<comment type="subcellular location">
    <subcellularLocation>
        <location evidence="2">Endoplasmic reticulum membrane</location>
        <topology evidence="2">Single-pass membrane protein</topology>
    </subcellularLocation>
</comment>
<dbReference type="GO" id="GO:0008117">
    <property type="term" value="F:sphinganine-1-phosphate aldolase activity"/>
    <property type="evidence" value="ECO:0007669"/>
    <property type="project" value="UniProtKB-EC"/>
</dbReference>
<dbReference type="PANTHER" id="PTHR42735:SF6">
    <property type="entry name" value="SPHINGOSINE-1-PHOSPHATE LYASE 1"/>
    <property type="match status" value="1"/>
</dbReference>
<proteinExistence type="inferred from homology"/>
<evidence type="ECO:0000256" key="4">
    <source>
        <dbReference type="ARBA" id="ARBA00004991"/>
    </source>
</evidence>
<dbReference type="InterPro" id="IPR002129">
    <property type="entry name" value="PyrdxlP-dep_de-COase"/>
</dbReference>
<evidence type="ECO:0000256" key="8">
    <source>
        <dbReference type="ARBA" id="ARBA00022919"/>
    </source>
</evidence>
<dbReference type="InterPro" id="IPR050477">
    <property type="entry name" value="GrpII_AminoAcid_Decarb"/>
</dbReference>
<name>A0A138ZWH9_GONPJ</name>
<keyword evidence="18" id="KW-0808">Transferase</keyword>
<dbReference type="InterPro" id="IPR015421">
    <property type="entry name" value="PyrdxlP-dep_Trfase_major"/>
</dbReference>
<dbReference type="AlphaFoldDB" id="A0A138ZWH9"/>
<dbReference type="Pfam" id="PF00282">
    <property type="entry name" value="Pyridoxal_deC"/>
    <property type="match status" value="1"/>
</dbReference>
<evidence type="ECO:0000256" key="15">
    <source>
        <dbReference type="ARBA" id="ARBA00042568"/>
    </source>
</evidence>
<dbReference type="OrthoDB" id="10254570at2759"/>
<dbReference type="FunFam" id="3.40.640.10:FF:000020">
    <property type="entry name" value="sphingosine-1-phosphate lyase 1"/>
    <property type="match status" value="1"/>
</dbReference>
<dbReference type="PANTHER" id="PTHR42735">
    <property type="match status" value="1"/>
</dbReference>
<keyword evidence="5" id="KW-0812">Transmembrane</keyword>
<evidence type="ECO:0000313" key="18">
    <source>
        <dbReference type="EMBL" id="KXS08831.1"/>
    </source>
</evidence>
<comment type="cofactor">
    <cofactor evidence="1 16 17">
        <name>pyridoxal 5'-phosphate</name>
        <dbReference type="ChEBI" id="CHEBI:597326"/>
    </cofactor>
</comment>
<dbReference type="SUPFAM" id="SSF53383">
    <property type="entry name" value="PLP-dependent transferases"/>
    <property type="match status" value="1"/>
</dbReference>
<dbReference type="Gene3D" id="3.40.640.10">
    <property type="entry name" value="Type I PLP-dependent aspartate aminotransferase-like (Major domain)"/>
    <property type="match status" value="1"/>
</dbReference>
<feature type="non-terminal residue" evidence="18">
    <location>
        <position position="305"/>
    </location>
</feature>
<dbReference type="EC" id="4.1.2.27" evidence="14"/>